<feature type="binding site" evidence="11">
    <location>
        <position position="31"/>
    </location>
    <ligand>
        <name>ATP</name>
        <dbReference type="ChEBI" id="CHEBI:30616"/>
    </ligand>
</feature>
<dbReference type="Pfam" id="PF12627">
    <property type="entry name" value="PolyA_pol_RNAbd"/>
    <property type="match status" value="1"/>
</dbReference>
<feature type="domain" description="CCA-adding enzyme C-terminal" evidence="14">
    <location>
        <begin position="247"/>
        <end position="392"/>
    </location>
</feature>
<keyword evidence="8 11" id="KW-0067">ATP-binding</keyword>
<keyword evidence="9 11" id="KW-0460">Magnesium</keyword>
<evidence type="ECO:0000256" key="11">
    <source>
        <dbReference type="HAMAP-Rule" id="MF_01263"/>
    </source>
</evidence>
<dbReference type="Gene3D" id="3.30.460.10">
    <property type="entry name" value="Beta Polymerase, domain 2"/>
    <property type="match status" value="1"/>
</dbReference>
<feature type="domain" description="tRNA nucleotidyltransferase/poly(A) polymerase RNA and SrmB- binding" evidence="13">
    <location>
        <begin position="170"/>
        <end position="227"/>
    </location>
</feature>
<dbReference type="SUPFAM" id="SSF81301">
    <property type="entry name" value="Nucleotidyltransferase"/>
    <property type="match status" value="1"/>
</dbReference>
<feature type="domain" description="Poly A polymerase head" evidence="12">
    <location>
        <begin position="23"/>
        <end position="143"/>
    </location>
</feature>
<dbReference type="HAMAP" id="MF_01263">
    <property type="entry name" value="CCA_bact_type3"/>
    <property type="match status" value="1"/>
</dbReference>
<dbReference type="Gene3D" id="1.20.58.560">
    <property type="match status" value="1"/>
</dbReference>
<feature type="binding site" evidence="11">
    <location>
        <position position="155"/>
    </location>
    <ligand>
        <name>CTP</name>
        <dbReference type="ChEBI" id="CHEBI:37563"/>
    </ligand>
</feature>
<sequence>MKNRAIEQANAVLYLLERAHYQAYIVGGAVRNLLLDLPIHDVDIATSAEPDEVMSLFQVTFPVGIEHGTVVVRYDHVDYEVTTFRSESEYKDFRHPEQVRFVTSLEKDLARRDFTVNAIAMNREGTLIDPYNGQADIQRQVLRSVGKASERFEEDPLRILRAARFVAQLNFSPDVELKQAMQAKNFRIRKLSVERIYQEMTKLLAGRWAAKGLHLLMATGVFSELPLLCHQSPKQNHEVVKIDYRECSSDAERWAAFLLSLDIKDVKAFLKAWRFSRKNENQVQFLIKQFKVFTKKEWDAYAVYQVGIENVRAIERLKKAFHLRGEGQKQCAEAYNERLPIHSRKELKVNGNDLQQWLGRKPGPWIQEWIIRIEAAVVKGQLVNDRVAIKGWVESCHKQKKKF</sequence>
<dbReference type="Pfam" id="PF01743">
    <property type="entry name" value="PolyA_pol"/>
    <property type="match status" value="1"/>
</dbReference>
<feature type="binding site" evidence="11">
    <location>
        <position position="158"/>
    </location>
    <ligand>
        <name>CTP</name>
        <dbReference type="ChEBI" id="CHEBI:37563"/>
    </ligand>
</feature>
<dbReference type="CDD" id="cd05398">
    <property type="entry name" value="NT_ClassII-CCAase"/>
    <property type="match status" value="1"/>
</dbReference>
<keyword evidence="2 11" id="KW-0808">Transferase</keyword>
<dbReference type="Gene3D" id="1.10.110.30">
    <property type="match status" value="1"/>
</dbReference>
<dbReference type="InterPro" id="IPR002646">
    <property type="entry name" value="PolA_pol_head_dom"/>
</dbReference>
<feature type="binding site" evidence="11">
    <location>
        <position position="112"/>
    </location>
    <ligand>
        <name>ATP</name>
        <dbReference type="ChEBI" id="CHEBI:30616"/>
    </ligand>
</feature>
<comment type="catalytic activity">
    <reaction evidence="11">
        <text>a tRNA precursor + 2 CTP + ATP = a tRNA with a 3' CCA end + 3 diphosphate</text>
        <dbReference type="Rhea" id="RHEA:14433"/>
        <dbReference type="Rhea" id="RHEA-COMP:10465"/>
        <dbReference type="Rhea" id="RHEA-COMP:10468"/>
        <dbReference type="ChEBI" id="CHEBI:30616"/>
        <dbReference type="ChEBI" id="CHEBI:33019"/>
        <dbReference type="ChEBI" id="CHEBI:37563"/>
        <dbReference type="ChEBI" id="CHEBI:74896"/>
        <dbReference type="ChEBI" id="CHEBI:83071"/>
        <dbReference type="EC" id="2.7.7.72"/>
    </reaction>
</comment>
<keyword evidence="4 11" id="KW-0548">Nucleotidyltransferase</keyword>
<reference evidence="15" key="2">
    <citation type="submission" date="2020-09" db="EMBL/GenBank/DDBJ databases">
        <authorList>
            <person name="Sun Q."/>
            <person name="Zhou Y."/>
        </authorList>
    </citation>
    <scope>NUCLEOTIDE SEQUENCE</scope>
    <source>
        <strain evidence="15">CGMCC 1.12777</strain>
    </source>
</reference>
<dbReference type="Gene3D" id="1.10.246.80">
    <property type="match status" value="1"/>
</dbReference>
<feature type="binding site" evidence="11">
    <location>
        <position position="164"/>
    </location>
    <ligand>
        <name>CTP</name>
        <dbReference type="ChEBI" id="CHEBI:37563"/>
    </ligand>
</feature>
<dbReference type="PANTHER" id="PTHR46173">
    <property type="entry name" value="CCA TRNA NUCLEOTIDYLTRANSFERASE 1, MITOCHONDRIAL"/>
    <property type="match status" value="1"/>
</dbReference>
<dbReference type="InterPro" id="IPR043519">
    <property type="entry name" value="NT_sf"/>
</dbReference>
<evidence type="ECO:0000259" key="12">
    <source>
        <dbReference type="Pfam" id="PF01743"/>
    </source>
</evidence>
<feature type="binding site" evidence="11">
    <location>
        <position position="41"/>
    </location>
    <ligand>
        <name>Mg(2+)</name>
        <dbReference type="ChEBI" id="CHEBI:18420"/>
    </ligand>
</feature>
<dbReference type="GO" id="GO:0000049">
    <property type="term" value="F:tRNA binding"/>
    <property type="evidence" value="ECO:0007669"/>
    <property type="project" value="UniProtKB-UniRule"/>
</dbReference>
<evidence type="ECO:0000256" key="3">
    <source>
        <dbReference type="ARBA" id="ARBA00022694"/>
    </source>
</evidence>
<dbReference type="SUPFAM" id="SSF81891">
    <property type="entry name" value="Poly A polymerase C-terminal region-like"/>
    <property type="match status" value="1"/>
</dbReference>
<evidence type="ECO:0000256" key="10">
    <source>
        <dbReference type="ARBA" id="ARBA00022884"/>
    </source>
</evidence>
<comment type="caution">
    <text evidence="15">The sequence shown here is derived from an EMBL/GenBank/DDBJ whole genome shotgun (WGS) entry which is preliminary data.</text>
</comment>
<keyword evidence="3 11" id="KW-0819">tRNA processing</keyword>
<evidence type="ECO:0000256" key="6">
    <source>
        <dbReference type="ARBA" id="ARBA00022741"/>
    </source>
</evidence>
<keyword evidence="10 11" id="KW-0694">RNA-binding</keyword>
<dbReference type="InterPro" id="IPR032828">
    <property type="entry name" value="PolyA_RNA-bd"/>
</dbReference>
<name>A0A8J2ZUQ8_9BACL</name>
<keyword evidence="7 11" id="KW-0692">RNA repair</keyword>
<comment type="miscellaneous">
    <text evidence="11">A single active site specifically recognizes both ATP and CTP and is responsible for their addition.</text>
</comment>
<evidence type="ECO:0000313" key="15">
    <source>
        <dbReference type="EMBL" id="GGH78878.1"/>
    </source>
</evidence>
<dbReference type="Proteomes" id="UP000656813">
    <property type="component" value="Unassembled WGS sequence"/>
</dbReference>
<feature type="binding site" evidence="11">
    <location>
        <position position="158"/>
    </location>
    <ligand>
        <name>ATP</name>
        <dbReference type="ChEBI" id="CHEBI:30616"/>
    </ligand>
</feature>
<comment type="cofactor">
    <cofactor evidence="1 11">
        <name>Mg(2+)</name>
        <dbReference type="ChEBI" id="CHEBI:18420"/>
    </cofactor>
</comment>
<dbReference type="AlphaFoldDB" id="A0A8J2ZUQ8"/>
<dbReference type="GO" id="GO:0005524">
    <property type="term" value="F:ATP binding"/>
    <property type="evidence" value="ECO:0007669"/>
    <property type="project" value="UniProtKB-UniRule"/>
</dbReference>
<evidence type="ECO:0000259" key="14">
    <source>
        <dbReference type="Pfam" id="PF13735"/>
    </source>
</evidence>
<evidence type="ECO:0000259" key="13">
    <source>
        <dbReference type="Pfam" id="PF12627"/>
    </source>
</evidence>
<evidence type="ECO:0000256" key="2">
    <source>
        <dbReference type="ARBA" id="ARBA00022679"/>
    </source>
</evidence>
<dbReference type="GO" id="GO:0042245">
    <property type="term" value="P:RNA repair"/>
    <property type="evidence" value="ECO:0007669"/>
    <property type="project" value="UniProtKB-KW"/>
</dbReference>
<accession>A0A8J2ZUQ8</accession>
<feature type="binding site" evidence="11">
    <location>
        <position position="155"/>
    </location>
    <ligand>
        <name>ATP</name>
        <dbReference type="ChEBI" id="CHEBI:30616"/>
    </ligand>
</feature>
<dbReference type="Pfam" id="PF13735">
    <property type="entry name" value="tRNA_NucTran2_2"/>
    <property type="match status" value="1"/>
</dbReference>
<evidence type="ECO:0000256" key="7">
    <source>
        <dbReference type="ARBA" id="ARBA00022800"/>
    </source>
</evidence>
<feature type="binding site" evidence="11">
    <location>
        <position position="112"/>
    </location>
    <ligand>
        <name>CTP</name>
        <dbReference type="ChEBI" id="CHEBI:37563"/>
    </ligand>
</feature>
<feature type="binding site" evidence="11">
    <location>
        <position position="28"/>
    </location>
    <ligand>
        <name>ATP</name>
        <dbReference type="ChEBI" id="CHEBI:30616"/>
    </ligand>
</feature>
<dbReference type="InterPro" id="IPR032810">
    <property type="entry name" value="CCA-adding_enz_C"/>
</dbReference>
<reference evidence="15" key="1">
    <citation type="journal article" date="2014" name="Int. J. Syst. Evol. Microbiol.">
        <title>Complete genome sequence of Corynebacterium casei LMG S-19264T (=DSM 44701T), isolated from a smear-ripened cheese.</title>
        <authorList>
            <consortium name="US DOE Joint Genome Institute (JGI-PGF)"/>
            <person name="Walter F."/>
            <person name="Albersmeier A."/>
            <person name="Kalinowski J."/>
            <person name="Ruckert C."/>
        </authorList>
    </citation>
    <scope>NUCLEOTIDE SEQUENCE</scope>
    <source>
        <strain evidence="15">CGMCC 1.12777</strain>
    </source>
</reference>
<feature type="binding site" evidence="11">
    <location>
        <position position="161"/>
    </location>
    <ligand>
        <name>ATP</name>
        <dbReference type="ChEBI" id="CHEBI:30616"/>
    </ligand>
</feature>
<comment type="function">
    <text evidence="11">Catalyzes the addition and repair of the essential 3'-terminal CCA sequence in tRNAs without using a nucleic acid template. Adds these three nucleotides in the order of C, C, and A to the tRNA nucleotide-73, using CTP and ATP as substrates and producing inorganic pyrophosphate. tRNA 3'-terminal CCA addition is required both for tRNA processing and repair. Also involved in tRNA surveillance by mediating tandem CCA addition to generate a CCACCA at the 3' terminus of unstable tRNAs. While stable tRNAs receive only 3'-terminal CCA, unstable tRNAs are marked with CCACCA and rapidly degraded.</text>
</comment>
<evidence type="ECO:0000256" key="4">
    <source>
        <dbReference type="ARBA" id="ARBA00022695"/>
    </source>
</evidence>
<dbReference type="NCBIfam" id="NF009814">
    <property type="entry name" value="PRK13299.1"/>
    <property type="match status" value="1"/>
</dbReference>
<feature type="binding site" evidence="11">
    <location>
        <position position="31"/>
    </location>
    <ligand>
        <name>CTP</name>
        <dbReference type="ChEBI" id="CHEBI:37563"/>
    </ligand>
</feature>
<evidence type="ECO:0000256" key="1">
    <source>
        <dbReference type="ARBA" id="ARBA00001946"/>
    </source>
</evidence>
<feature type="binding site" evidence="11">
    <location>
        <position position="164"/>
    </location>
    <ligand>
        <name>ATP</name>
        <dbReference type="ChEBI" id="CHEBI:30616"/>
    </ligand>
</feature>
<protein>
    <recommendedName>
        <fullName evidence="11">CCA-adding enzyme</fullName>
        <ecNumber evidence="11">2.7.7.72</ecNumber>
    </recommendedName>
    <alternativeName>
        <fullName evidence="11">CCA tRNA nucleotidyltransferase</fullName>
    </alternativeName>
    <alternativeName>
        <fullName evidence="11">tRNA CCA-pyrophosphorylase</fullName>
    </alternativeName>
    <alternativeName>
        <fullName evidence="11">tRNA adenylyl-/cytidylyl- transferase</fullName>
    </alternativeName>
    <alternativeName>
        <fullName evidence="11">tRNA nucleotidyltransferase</fullName>
    </alternativeName>
    <alternativeName>
        <fullName evidence="11">tRNA-NT</fullName>
    </alternativeName>
</protein>
<feature type="binding site" evidence="11">
    <location>
        <position position="161"/>
    </location>
    <ligand>
        <name>CTP</name>
        <dbReference type="ChEBI" id="CHEBI:37563"/>
    </ligand>
</feature>
<evidence type="ECO:0000256" key="9">
    <source>
        <dbReference type="ARBA" id="ARBA00022842"/>
    </source>
</evidence>
<dbReference type="GO" id="GO:0000287">
    <property type="term" value="F:magnesium ion binding"/>
    <property type="evidence" value="ECO:0007669"/>
    <property type="project" value="UniProtKB-UniRule"/>
</dbReference>
<evidence type="ECO:0000256" key="8">
    <source>
        <dbReference type="ARBA" id="ARBA00022840"/>
    </source>
</evidence>
<feature type="binding site" evidence="11">
    <location>
        <position position="28"/>
    </location>
    <ligand>
        <name>CTP</name>
        <dbReference type="ChEBI" id="CHEBI:37563"/>
    </ligand>
</feature>
<comment type="catalytic activity">
    <reaction evidence="11">
        <text>a tRNA with a 3' CCA end + 2 CTP + ATP = a tRNA with a 3' CCACCA end + 3 diphosphate</text>
        <dbReference type="Rhea" id="RHEA:76235"/>
        <dbReference type="Rhea" id="RHEA-COMP:10468"/>
        <dbReference type="Rhea" id="RHEA-COMP:18655"/>
        <dbReference type="ChEBI" id="CHEBI:30616"/>
        <dbReference type="ChEBI" id="CHEBI:33019"/>
        <dbReference type="ChEBI" id="CHEBI:37563"/>
        <dbReference type="ChEBI" id="CHEBI:83071"/>
        <dbReference type="ChEBI" id="CHEBI:195187"/>
    </reaction>
</comment>
<comment type="subunit">
    <text evidence="11">Homodimer.</text>
</comment>
<dbReference type="PANTHER" id="PTHR46173:SF1">
    <property type="entry name" value="CCA TRNA NUCLEOTIDYLTRANSFERASE 1, MITOCHONDRIAL"/>
    <property type="match status" value="1"/>
</dbReference>
<dbReference type="EC" id="2.7.7.72" evidence="11"/>
<proteinExistence type="inferred from homology"/>
<keyword evidence="16" id="KW-1185">Reference proteome</keyword>
<dbReference type="GO" id="GO:0001680">
    <property type="term" value="P:tRNA 3'-terminal CCA addition"/>
    <property type="evidence" value="ECO:0007669"/>
    <property type="project" value="UniProtKB-UniRule"/>
</dbReference>
<keyword evidence="5 11" id="KW-0479">Metal-binding</keyword>
<feature type="binding site" evidence="11">
    <location>
        <position position="43"/>
    </location>
    <ligand>
        <name>Mg(2+)</name>
        <dbReference type="ChEBI" id="CHEBI:18420"/>
    </ligand>
</feature>
<comment type="similarity">
    <text evidence="11">Belongs to the tRNA nucleotidyltransferase/poly(A) polymerase family. Bacterial CCA-adding enzyme type 3 subfamily.</text>
</comment>
<dbReference type="EMBL" id="BMFV01000007">
    <property type="protein sequence ID" value="GGH78878.1"/>
    <property type="molecule type" value="Genomic_DNA"/>
</dbReference>
<dbReference type="GO" id="GO:0004810">
    <property type="term" value="F:CCA tRNA nucleotidyltransferase activity"/>
    <property type="evidence" value="ECO:0007669"/>
    <property type="project" value="UniProtKB-UniRule"/>
</dbReference>
<dbReference type="InterPro" id="IPR050264">
    <property type="entry name" value="Bact_CCA-adding_enz_type3_sf"/>
</dbReference>
<evidence type="ECO:0000256" key="5">
    <source>
        <dbReference type="ARBA" id="ARBA00022723"/>
    </source>
</evidence>
<dbReference type="InterPro" id="IPR023068">
    <property type="entry name" value="CCA-adding_enz_firmicutes"/>
</dbReference>
<keyword evidence="6 11" id="KW-0547">Nucleotide-binding</keyword>
<organism evidence="15 16">
    <name type="scientific">Pullulanibacillus pueri</name>
    <dbReference type="NCBI Taxonomy" id="1437324"/>
    <lineage>
        <taxon>Bacteria</taxon>
        <taxon>Bacillati</taxon>
        <taxon>Bacillota</taxon>
        <taxon>Bacilli</taxon>
        <taxon>Bacillales</taxon>
        <taxon>Sporolactobacillaceae</taxon>
        <taxon>Pullulanibacillus</taxon>
    </lineage>
</organism>
<gene>
    <name evidence="11 15" type="primary">cca</name>
    <name evidence="15" type="ORF">GCM10007096_12970</name>
</gene>
<evidence type="ECO:0000313" key="16">
    <source>
        <dbReference type="Proteomes" id="UP000656813"/>
    </source>
</evidence>